<evidence type="ECO:0000313" key="1">
    <source>
        <dbReference type="EMBL" id="KAI3960170.1"/>
    </source>
</evidence>
<name>A0AAD4XXQ9_9MAGN</name>
<keyword evidence="2" id="KW-1185">Reference proteome</keyword>
<comment type="caution">
    <text evidence="1">The sequence shown here is derived from an EMBL/GenBank/DDBJ whole genome shotgun (WGS) entry which is preliminary data.</text>
</comment>
<dbReference type="AlphaFoldDB" id="A0AAD4XXQ9"/>
<protein>
    <submittedName>
        <fullName evidence="1">Uncharacterized protein</fullName>
    </submittedName>
</protein>
<evidence type="ECO:0000313" key="2">
    <source>
        <dbReference type="Proteomes" id="UP001202328"/>
    </source>
</evidence>
<feature type="non-terminal residue" evidence="1">
    <location>
        <position position="1"/>
    </location>
</feature>
<feature type="non-terminal residue" evidence="1">
    <location>
        <position position="52"/>
    </location>
</feature>
<dbReference type="EMBL" id="JAJJMB010000948">
    <property type="protein sequence ID" value="KAI3960170.1"/>
    <property type="molecule type" value="Genomic_DNA"/>
</dbReference>
<proteinExistence type="predicted"/>
<sequence length="52" mass="6048">ALSLVDNLNARLPAFNNLRYLEVSYICYSRYYKPLPCLLEISPNLKSVNFTH</sequence>
<gene>
    <name evidence="1" type="ORF">MKW98_016894</name>
</gene>
<organism evidence="1 2">
    <name type="scientific">Papaver atlanticum</name>
    <dbReference type="NCBI Taxonomy" id="357466"/>
    <lineage>
        <taxon>Eukaryota</taxon>
        <taxon>Viridiplantae</taxon>
        <taxon>Streptophyta</taxon>
        <taxon>Embryophyta</taxon>
        <taxon>Tracheophyta</taxon>
        <taxon>Spermatophyta</taxon>
        <taxon>Magnoliopsida</taxon>
        <taxon>Ranunculales</taxon>
        <taxon>Papaveraceae</taxon>
        <taxon>Papaveroideae</taxon>
        <taxon>Papaver</taxon>
    </lineage>
</organism>
<dbReference type="Proteomes" id="UP001202328">
    <property type="component" value="Unassembled WGS sequence"/>
</dbReference>
<reference evidence="1" key="1">
    <citation type="submission" date="2022-04" db="EMBL/GenBank/DDBJ databases">
        <title>A functionally conserved STORR gene fusion in Papaver species that diverged 16.8 million years ago.</title>
        <authorList>
            <person name="Catania T."/>
        </authorList>
    </citation>
    <scope>NUCLEOTIDE SEQUENCE</scope>
    <source>
        <strain evidence="1">S-188037</strain>
    </source>
</reference>
<accession>A0AAD4XXQ9</accession>